<feature type="compositionally biased region" description="Basic and acidic residues" evidence="11">
    <location>
        <begin position="1322"/>
        <end position="1345"/>
    </location>
</feature>
<dbReference type="CDD" id="cd00176">
    <property type="entry name" value="SPEC"/>
    <property type="match status" value="7"/>
</dbReference>
<comment type="subcellular location">
    <subcellularLocation>
        <location evidence="1">Nucleus membrane</location>
    </subcellularLocation>
</comment>
<accession>V3Z5V5</accession>
<dbReference type="InterPro" id="IPR018159">
    <property type="entry name" value="Spectrin/alpha-actinin"/>
</dbReference>
<dbReference type="Pfam" id="PF10541">
    <property type="entry name" value="KASH"/>
    <property type="match status" value="1"/>
</dbReference>
<dbReference type="Proteomes" id="UP000030746">
    <property type="component" value="Unassembled WGS sequence"/>
</dbReference>
<dbReference type="RefSeq" id="XP_009063119.1">
    <property type="nucleotide sequence ID" value="XM_009064871.1"/>
</dbReference>
<evidence type="ECO:0000256" key="10">
    <source>
        <dbReference type="SAM" id="Coils"/>
    </source>
</evidence>
<gene>
    <name evidence="13" type="ORF">LOTGIDRAFT_129690</name>
</gene>
<keyword evidence="5" id="KW-0677">Repeat</keyword>
<dbReference type="OMA" id="ICMAEEA"/>
<protein>
    <recommendedName>
        <fullName evidence="12">KASH domain-containing protein</fullName>
    </recommendedName>
</protein>
<evidence type="ECO:0000256" key="2">
    <source>
        <dbReference type="ARBA" id="ARBA00008619"/>
    </source>
</evidence>
<keyword evidence="8" id="KW-0539">Nucleus</keyword>
<dbReference type="Gene3D" id="1.20.58.60">
    <property type="match status" value="10"/>
</dbReference>
<dbReference type="PROSITE" id="PS51049">
    <property type="entry name" value="KASH"/>
    <property type="match status" value="1"/>
</dbReference>
<evidence type="ECO:0000256" key="11">
    <source>
        <dbReference type="SAM" id="MobiDB-lite"/>
    </source>
</evidence>
<feature type="domain" description="KASH" evidence="12">
    <location>
        <begin position="1736"/>
        <end position="1791"/>
    </location>
</feature>
<feature type="coiled-coil region" evidence="10">
    <location>
        <begin position="1191"/>
        <end position="1251"/>
    </location>
</feature>
<name>V3Z5V5_LOTGI</name>
<dbReference type="SUPFAM" id="SSF46966">
    <property type="entry name" value="Spectrin repeat"/>
    <property type="match status" value="12"/>
</dbReference>
<feature type="topological domain" description="Cytoplasmic" evidence="9">
    <location>
        <begin position="1"/>
        <end position="1744"/>
    </location>
</feature>
<evidence type="ECO:0000256" key="3">
    <source>
        <dbReference type="ARBA" id="ARBA00022553"/>
    </source>
</evidence>
<dbReference type="HOGENOM" id="CLU_000034_1_0_1"/>
<keyword evidence="3" id="KW-0597">Phosphoprotein</keyword>
<dbReference type="CTD" id="20232987"/>
<dbReference type="EMBL" id="KB203149">
    <property type="protein sequence ID" value="ESO86158.1"/>
    <property type="molecule type" value="Genomic_DNA"/>
</dbReference>
<evidence type="ECO:0000256" key="1">
    <source>
        <dbReference type="ARBA" id="ARBA00004126"/>
    </source>
</evidence>
<dbReference type="PANTHER" id="PTHR14514">
    <property type="entry name" value="PKA ANCHORING PROTEIN"/>
    <property type="match status" value="1"/>
</dbReference>
<evidence type="ECO:0000256" key="4">
    <source>
        <dbReference type="ARBA" id="ARBA00022692"/>
    </source>
</evidence>
<evidence type="ECO:0000313" key="14">
    <source>
        <dbReference type="Proteomes" id="UP000030746"/>
    </source>
</evidence>
<dbReference type="GeneID" id="20232987"/>
<organism evidence="13 14">
    <name type="scientific">Lottia gigantea</name>
    <name type="common">Giant owl limpet</name>
    <dbReference type="NCBI Taxonomy" id="225164"/>
    <lineage>
        <taxon>Eukaryota</taxon>
        <taxon>Metazoa</taxon>
        <taxon>Spiralia</taxon>
        <taxon>Lophotrochozoa</taxon>
        <taxon>Mollusca</taxon>
        <taxon>Gastropoda</taxon>
        <taxon>Patellogastropoda</taxon>
        <taxon>Lottioidea</taxon>
        <taxon>Lottiidae</taxon>
        <taxon>Lottia</taxon>
    </lineage>
</organism>
<keyword evidence="4 9" id="KW-0812">Transmembrane</keyword>
<feature type="region of interest" description="Disordered" evidence="11">
    <location>
        <begin position="1274"/>
        <end position="1345"/>
    </location>
</feature>
<dbReference type="OrthoDB" id="18853at2759"/>
<feature type="coiled-coil region" evidence="10">
    <location>
        <begin position="1601"/>
        <end position="1628"/>
    </location>
</feature>
<proteinExistence type="inferred from homology"/>
<evidence type="ECO:0000256" key="5">
    <source>
        <dbReference type="ARBA" id="ARBA00022737"/>
    </source>
</evidence>
<dbReference type="GO" id="GO:0031965">
    <property type="term" value="C:nuclear membrane"/>
    <property type="evidence" value="ECO:0007669"/>
    <property type="project" value="UniProtKB-SubCell"/>
</dbReference>
<dbReference type="KEGG" id="lgi:LOTGIDRAFT_129690"/>
<keyword evidence="7 9" id="KW-0472">Membrane</keyword>
<keyword evidence="10" id="KW-0175">Coiled coil</keyword>
<dbReference type="InterPro" id="IPR002017">
    <property type="entry name" value="Spectrin_repeat"/>
</dbReference>
<dbReference type="PANTHER" id="PTHR14514:SF2">
    <property type="entry name" value="A-KINASE ANCHOR PROTEIN 6"/>
    <property type="match status" value="1"/>
</dbReference>
<dbReference type="InterPro" id="IPR012315">
    <property type="entry name" value="KASH"/>
</dbReference>
<evidence type="ECO:0000256" key="8">
    <source>
        <dbReference type="ARBA" id="ARBA00023242"/>
    </source>
</evidence>
<keyword evidence="14" id="KW-1185">Reference proteome</keyword>
<evidence type="ECO:0000259" key="12">
    <source>
        <dbReference type="PROSITE" id="PS51049"/>
    </source>
</evidence>
<dbReference type="SMART" id="SM00150">
    <property type="entry name" value="SPEC"/>
    <property type="match status" value="12"/>
</dbReference>
<evidence type="ECO:0000256" key="7">
    <source>
        <dbReference type="ARBA" id="ARBA00023136"/>
    </source>
</evidence>
<dbReference type="STRING" id="225164.V3Z5V5"/>
<sequence>ISKLQDYKVELASKQITIDFVNQSILQPQKEEEQTEKVAFAEKLGDLNNQWQIVSSNVNKRLDFLEQLQAQWGRFEHNFTAIEKWFVEQNRKLNVYLESGREVGALETRTDIKAIRQALSFKEGEISKFKDQGDRLMELCHDSPGIQRSVQSHVGTINQELVNLEKRLVDLDNMVESRTGIWSRYQSELQAIHTLLSETEYCLNNYQLIGGDVATLRNQVDKLKTRESELLHNKPQLDAFLSLSKEHCKNCEANVKKDLKKTAKDIQDRWQKLSSEVRDRRMIFEARLKQWQKYDDQYIKLRNMLDEKEREVSHLKSTQDESSPIYLERCKNFQLELDDIQVKLADLYQLSDDLTKHMDQSTISVLSSRQTLLDQRLIRLRQQLSHHIESLSEDTSQLNNFHDAYDVIKTFLSHAESILAAEDPQKSADSFRLESRLDQLKVLQMQFNDHMIDLDTVNNLGYRLALKPFDASRMQELNHKWYRLLSETSMRCKMLQGNVVVHQDFTAKCESWMSFLAQTEQDLSLESAGNLADLIEQQINCEKFNAEKYSREQVLHGILSDGQQLLRTGEVDDAEQFQQKLHLLAEQWQTVVRRANRRKDIIDNHITQWQMFNDLSEKLRNWLSDKDHSLQRIDYHNITMLQVKNQLQDINTTKEHFKLKENEFKKVNNMGNILLEQADLTACKEIKVCLAQLEHSWYQVYSQLEEHRVRLEDLFKQWHDCEEDIDEILAWLKEPRAILERDVPDNYDDIQREINRCKDIEDVFIRSEDKRQRLLAREANLSTFIQSEDMNILHQRIRLMNKQWEELSRQMSLRVTRLDDNTGKWTAFSERVRWFIEWMNKMEEKCIGGRDIHVEDHIHKLDTEIKEEMREKEKIKNELIEEGKILSNSSSYIRASDINSKTERVENKWQHLCQVVNFRERKLQETLLAVKQLDNSTKNLEKWLGNIELELNTPIIYQSCDIGQIQKHLEHHQDLQRDIERHSAGVASVLNLCQVLLHDTDACPTEVEFNTLQTTMESLEKRWSNICQQSPEKRIRIEETWKIWEKFRQSTDDFTDWLDLAESEIRRREANPMSLTSREEIDKYETLEKNIRSQITHLENINKQYRQMAKTGLTDTKGMLKSLMTDVNSRWDRLQQKSSATAKELRQSTGTKDEYNTLRLRLVSWLRETELRVTDLEHLSDLDESTKLEEIKQLESEIENRKGDNSRLEDLAALLRLNGDSQQVTLIQTELEEYRDYYRDINDRIKSYRKQLQHNINMETVEYMTTERHTTLIQQSEQGTIEWDTTETEEYLRSSPPESPKRRRIPGRRTPKSARSPSRWAKHSDSPNASEERRQKTEHRSRNSKVEALLENLADTIDDTANKLSAAEQELQTSQALGQVDKTERFIYYLDECKEGMNKINTLDRLIKTESGLNTIASADSHIRILTERWERLQEGNVTTQIHRSERPDHIQFINDMDSMLDWLEETEALLSSFQPLPSNMIELERVIRQFKDLLVQLESKKMRVTSINLISRNYIDDKTQEGRELRDKLHVMNRRYENVCARVNDIQQELQSALTDSSEFHHTVHDLLLWLENIETRLQRCEPINVEATDAVLWEKYNSLKDIQGDLEKKQDKALTLKETADQLLLNTDSTEMVNAKDKTCIIVNRLRALLRLSNSYISSLEGRLDLSRRPGVSILCLYLYLDECDRVLSGLGSSRTSRQGSPYYHQTHPPGKFCIYFRLSIVSHEEDASLICATPFCSRVLRAALPFQLLMLLLLGLACLVPLCEEDYSCTISNSFNLMLRYINGSPPT</sequence>
<feature type="coiled-coil region" evidence="10">
    <location>
        <begin position="213"/>
        <end position="318"/>
    </location>
</feature>
<dbReference type="Pfam" id="PF00435">
    <property type="entry name" value="Spectrin"/>
    <property type="match status" value="5"/>
</dbReference>
<feature type="compositionally biased region" description="Basic residues" evidence="11">
    <location>
        <begin position="1301"/>
        <end position="1312"/>
    </location>
</feature>
<feature type="topological domain" description="Perinuclear space" evidence="9">
    <location>
        <begin position="1766"/>
        <end position="1791"/>
    </location>
</feature>
<feature type="non-terminal residue" evidence="13">
    <location>
        <position position="1"/>
    </location>
</feature>
<evidence type="ECO:0000313" key="13">
    <source>
        <dbReference type="EMBL" id="ESO86158.1"/>
    </source>
</evidence>
<evidence type="ECO:0000256" key="9">
    <source>
        <dbReference type="PROSITE-ProRule" id="PRU00385"/>
    </source>
</evidence>
<keyword evidence="6" id="KW-1133">Transmembrane helix</keyword>
<comment type="similarity">
    <text evidence="2">Belongs to the nesprin family.</text>
</comment>
<dbReference type="SMART" id="SM01249">
    <property type="entry name" value="KASH"/>
    <property type="match status" value="1"/>
</dbReference>
<evidence type="ECO:0000256" key="6">
    <source>
        <dbReference type="ARBA" id="ARBA00022989"/>
    </source>
</evidence>
<reference evidence="13 14" key="1">
    <citation type="journal article" date="2013" name="Nature">
        <title>Insights into bilaterian evolution from three spiralian genomes.</title>
        <authorList>
            <person name="Simakov O."/>
            <person name="Marletaz F."/>
            <person name="Cho S.J."/>
            <person name="Edsinger-Gonzales E."/>
            <person name="Havlak P."/>
            <person name="Hellsten U."/>
            <person name="Kuo D.H."/>
            <person name="Larsson T."/>
            <person name="Lv J."/>
            <person name="Arendt D."/>
            <person name="Savage R."/>
            <person name="Osoegawa K."/>
            <person name="de Jong P."/>
            <person name="Grimwood J."/>
            <person name="Chapman J.A."/>
            <person name="Shapiro H."/>
            <person name="Aerts A."/>
            <person name="Otillar R.P."/>
            <person name="Terry A.Y."/>
            <person name="Boore J.L."/>
            <person name="Grigoriev I.V."/>
            <person name="Lindberg D.R."/>
            <person name="Seaver E.C."/>
            <person name="Weisblat D.A."/>
            <person name="Putnam N.H."/>
            <person name="Rokhsar D.S."/>
        </authorList>
    </citation>
    <scope>NUCLEOTIDE SEQUENCE [LARGE SCALE GENOMIC DNA]</scope>
</reference>